<gene>
    <name evidence="2" type="ORF">NEMBOFW57_003883</name>
</gene>
<feature type="compositionally biased region" description="Low complexity" evidence="1">
    <location>
        <begin position="283"/>
        <end position="293"/>
    </location>
</feature>
<dbReference type="EMBL" id="JAHCVI010000001">
    <property type="protein sequence ID" value="KAG7293825.1"/>
    <property type="molecule type" value="Genomic_DNA"/>
</dbReference>
<feature type="compositionally biased region" description="Pro residues" evidence="1">
    <location>
        <begin position="192"/>
        <end position="203"/>
    </location>
</feature>
<accession>A0AAD4F729</accession>
<evidence type="ECO:0000313" key="2">
    <source>
        <dbReference type="EMBL" id="KAG7293825.1"/>
    </source>
</evidence>
<comment type="caution">
    <text evidence="2">The sequence shown here is derived from an EMBL/GenBank/DDBJ whole genome shotgun (WGS) entry which is preliminary data.</text>
</comment>
<feature type="region of interest" description="Disordered" evidence="1">
    <location>
        <begin position="271"/>
        <end position="314"/>
    </location>
</feature>
<feature type="compositionally biased region" description="Gly residues" evidence="1">
    <location>
        <begin position="294"/>
        <end position="309"/>
    </location>
</feature>
<protein>
    <submittedName>
        <fullName evidence="2">Uncharacterized protein</fullName>
    </submittedName>
</protein>
<sequence>MPMKRLSPASDSSDVAELPLKKTQRTHEENQERAYIAASRRADRDIEHRIRSALKASECRRKRTGRGLKITREAVMGDEQYESEDDDPATRRYSLPATATHLSHPYPSNQADRYAEIDALFAQHFPNVHLSSSQWRPQPHPHQQQAPYHPRALSLQTAYIPRYPHPEAAAPAPPAAAAAAGAAVGATHPSPLITPPASYPLPPARLDEDPSAAKSRSMSPLALEGSSSSSLPKPPTSQPAATVTAAALNLGDISLADPGYILDAHDHGGAWYHHPHHHHHQQEQPPQQQMGPDGPSGRGGAGPGAGPGGWHARTLSLPLSLEGGFQFPAPSASASSSSDMVGAGLVDPVMLPVGGIGGGSSSVAGLGADVSVTPPPGEPWADWVNLDAGEVPAMLGVKV</sequence>
<name>A0AAD4F729_9PEZI</name>
<feature type="region of interest" description="Disordered" evidence="1">
    <location>
        <begin position="1"/>
        <end position="37"/>
    </location>
</feature>
<reference evidence="2" key="1">
    <citation type="submission" date="2023-02" db="EMBL/GenBank/DDBJ databases">
        <authorList>
            <person name="Palmer J.M."/>
        </authorList>
    </citation>
    <scope>NUCLEOTIDE SEQUENCE</scope>
    <source>
        <strain evidence="2">FW57</strain>
    </source>
</reference>
<dbReference type="Proteomes" id="UP001197093">
    <property type="component" value="Unassembled WGS sequence"/>
</dbReference>
<feature type="region of interest" description="Disordered" evidence="1">
    <location>
        <begin position="189"/>
        <end position="240"/>
    </location>
</feature>
<proteinExistence type="predicted"/>
<organism evidence="2 3">
    <name type="scientific">Staphylotrichum longicolle</name>
    <dbReference type="NCBI Taxonomy" id="669026"/>
    <lineage>
        <taxon>Eukaryota</taxon>
        <taxon>Fungi</taxon>
        <taxon>Dikarya</taxon>
        <taxon>Ascomycota</taxon>
        <taxon>Pezizomycotina</taxon>
        <taxon>Sordariomycetes</taxon>
        <taxon>Sordariomycetidae</taxon>
        <taxon>Sordariales</taxon>
        <taxon>Chaetomiaceae</taxon>
        <taxon>Staphylotrichum</taxon>
    </lineage>
</organism>
<evidence type="ECO:0000313" key="3">
    <source>
        <dbReference type="Proteomes" id="UP001197093"/>
    </source>
</evidence>
<feature type="compositionally biased region" description="Low complexity" evidence="1">
    <location>
        <begin position="217"/>
        <end position="231"/>
    </location>
</feature>
<dbReference type="AlphaFoldDB" id="A0AAD4F729"/>
<keyword evidence="3" id="KW-1185">Reference proteome</keyword>
<evidence type="ECO:0000256" key="1">
    <source>
        <dbReference type="SAM" id="MobiDB-lite"/>
    </source>
</evidence>